<comment type="caution">
    <text evidence="1">The sequence shown here is derived from an EMBL/GenBank/DDBJ whole genome shotgun (WGS) entry which is preliminary data.</text>
</comment>
<sequence>MTLFETSALTGESISLMFQTVAEQLYHASGIYSPEKHLSKANSELRVPAVTDKEDSWNCCRVQ</sequence>
<dbReference type="Proteomes" id="UP001439008">
    <property type="component" value="Unassembled WGS sequence"/>
</dbReference>
<reference evidence="1 2" key="1">
    <citation type="journal article" date="2024" name="BMC Biol.">
        <title>Comparative genomics of Ascetosporea gives new insight into the evolutionary basis for animal parasitism in Rhizaria.</title>
        <authorList>
            <person name="Hiltunen Thoren M."/>
            <person name="Onut-Brannstrom I."/>
            <person name="Alfjorden A."/>
            <person name="Peckova H."/>
            <person name="Swords F."/>
            <person name="Hooper C."/>
            <person name="Holzer A.S."/>
            <person name="Bass D."/>
            <person name="Burki F."/>
        </authorList>
    </citation>
    <scope>NUCLEOTIDE SEQUENCE [LARGE SCALE GENOMIC DNA]</scope>
    <source>
        <strain evidence="1">20-A016</strain>
    </source>
</reference>
<gene>
    <name evidence="1" type="ORF">MHBO_000091</name>
</gene>
<evidence type="ECO:0000313" key="2">
    <source>
        <dbReference type="Proteomes" id="UP001439008"/>
    </source>
</evidence>
<protein>
    <submittedName>
        <fullName evidence="1">Uncharacterized protein</fullName>
    </submittedName>
</protein>
<dbReference type="EMBL" id="JBDODL010000011">
    <property type="protein sequence ID" value="MES1918068.1"/>
    <property type="molecule type" value="Genomic_DNA"/>
</dbReference>
<keyword evidence="2" id="KW-1185">Reference proteome</keyword>
<proteinExistence type="predicted"/>
<evidence type="ECO:0000313" key="1">
    <source>
        <dbReference type="EMBL" id="MES1918068.1"/>
    </source>
</evidence>
<accession>A0ABV2AFC0</accession>
<name>A0ABV2AFC0_9EUKA</name>
<organism evidence="1 2">
    <name type="scientific">Bonamia ostreae</name>
    <dbReference type="NCBI Taxonomy" id="126728"/>
    <lineage>
        <taxon>Eukaryota</taxon>
        <taxon>Sar</taxon>
        <taxon>Rhizaria</taxon>
        <taxon>Endomyxa</taxon>
        <taxon>Ascetosporea</taxon>
        <taxon>Haplosporida</taxon>
        <taxon>Bonamia</taxon>
    </lineage>
</organism>